<evidence type="ECO:0000313" key="2">
    <source>
        <dbReference type="Proteomes" id="UP000605361"/>
    </source>
</evidence>
<dbReference type="RefSeq" id="WP_195896432.1">
    <property type="nucleotide sequence ID" value="NZ_JADOGI010000046.1"/>
</dbReference>
<dbReference type="EMBL" id="JADOGI010000046">
    <property type="protein sequence ID" value="MBF8187468.1"/>
    <property type="molecule type" value="Genomic_DNA"/>
</dbReference>
<evidence type="ECO:0000313" key="1">
    <source>
        <dbReference type="EMBL" id="MBF8187468.1"/>
    </source>
</evidence>
<gene>
    <name evidence="1" type="ORF">ITP53_17345</name>
</gene>
<dbReference type="AlphaFoldDB" id="A0A931A931"/>
<sequence>MTEETRTALKNYDALIRSRGLDDVELDWDTDTLVLAHGGVVIDELCRPGFTDAT</sequence>
<organism evidence="1 2">
    <name type="scientific">Nonomuraea cypriaca</name>
    <dbReference type="NCBI Taxonomy" id="1187855"/>
    <lineage>
        <taxon>Bacteria</taxon>
        <taxon>Bacillati</taxon>
        <taxon>Actinomycetota</taxon>
        <taxon>Actinomycetes</taxon>
        <taxon>Streptosporangiales</taxon>
        <taxon>Streptosporangiaceae</taxon>
        <taxon>Nonomuraea</taxon>
    </lineage>
</organism>
<accession>A0A931A931</accession>
<comment type="caution">
    <text evidence="1">The sequence shown here is derived from an EMBL/GenBank/DDBJ whole genome shotgun (WGS) entry which is preliminary data.</text>
</comment>
<protein>
    <submittedName>
        <fullName evidence="1">Uncharacterized protein</fullName>
    </submittedName>
</protein>
<proteinExistence type="predicted"/>
<keyword evidence="2" id="KW-1185">Reference proteome</keyword>
<dbReference type="Proteomes" id="UP000605361">
    <property type="component" value="Unassembled WGS sequence"/>
</dbReference>
<name>A0A931A931_9ACTN</name>
<reference evidence="1" key="1">
    <citation type="submission" date="2020-11" db="EMBL/GenBank/DDBJ databases">
        <title>Whole-genome analyses of Nonomuraea sp. K274.</title>
        <authorList>
            <person name="Veyisoglu A."/>
        </authorList>
    </citation>
    <scope>NUCLEOTIDE SEQUENCE</scope>
    <source>
        <strain evidence="1">K274</strain>
    </source>
</reference>